<evidence type="ECO:0000259" key="3">
    <source>
        <dbReference type="Pfam" id="PF03358"/>
    </source>
</evidence>
<protein>
    <recommendedName>
        <fullName evidence="3">NADPH-dependent FMN reductase-like domain-containing protein</fullName>
    </recommendedName>
</protein>
<dbReference type="InterPro" id="IPR005025">
    <property type="entry name" value="FMN_Rdtase-like_dom"/>
</dbReference>
<keyword evidence="1" id="KW-0285">Flavoprotein</keyword>
<evidence type="ECO:0000256" key="1">
    <source>
        <dbReference type="ARBA" id="ARBA00022630"/>
    </source>
</evidence>
<name>A0A1F5RC08_9BACT</name>
<dbReference type="Gene3D" id="3.40.50.360">
    <property type="match status" value="1"/>
</dbReference>
<proteinExistence type="predicted"/>
<dbReference type="AlphaFoldDB" id="A0A1F5RC08"/>
<reference evidence="4 5" key="1">
    <citation type="journal article" date="2016" name="Nat. Commun.">
        <title>Thousands of microbial genomes shed light on interconnected biogeochemical processes in an aquifer system.</title>
        <authorList>
            <person name="Anantharaman K."/>
            <person name="Brown C.T."/>
            <person name="Hug L.A."/>
            <person name="Sharon I."/>
            <person name="Castelle C.J."/>
            <person name="Probst A.J."/>
            <person name="Thomas B.C."/>
            <person name="Singh A."/>
            <person name="Wilkins M.J."/>
            <person name="Karaoz U."/>
            <person name="Brodie E.L."/>
            <person name="Williams K.H."/>
            <person name="Hubbard S.S."/>
            <person name="Banfield J.F."/>
        </authorList>
    </citation>
    <scope>NUCLEOTIDE SEQUENCE [LARGE SCALE GENOMIC DNA]</scope>
</reference>
<evidence type="ECO:0000256" key="2">
    <source>
        <dbReference type="ARBA" id="ARBA00022643"/>
    </source>
</evidence>
<evidence type="ECO:0000313" key="4">
    <source>
        <dbReference type="EMBL" id="OGF11996.1"/>
    </source>
</evidence>
<dbReference type="PANTHER" id="PTHR43278">
    <property type="entry name" value="NAD(P)H-DEPENDENT FMN-CONTAINING OXIDOREDUCTASE YWQN-RELATED"/>
    <property type="match status" value="1"/>
</dbReference>
<dbReference type="EMBL" id="MFFM01000034">
    <property type="protein sequence ID" value="OGF11996.1"/>
    <property type="molecule type" value="Genomic_DNA"/>
</dbReference>
<dbReference type="Pfam" id="PF03358">
    <property type="entry name" value="FMN_red"/>
    <property type="match status" value="1"/>
</dbReference>
<sequence>MKNKNVLIVLGSPRKNGNSTALAKRAAEGAKSSGALCETICLHEMHIKPCNACDHCLTRPGHVCILKDDMQKLYPKLVKADAIVMAGPVYWFTVSAQIKLFMDRWYALIGKQGHALKGKRIGIILTYGDVDPFASGAVNAIRAYQDAFRFIGAPIAGMVYGTGNKPGEIKKDKKLMQQAFELGKKLGK</sequence>
<organism evidence="4 5">
    <name type="scientific">Candidatus Edwardsbacteria bacterium GWF2_54_11</name>
    <dbReference type="NCBI Taxonomy" id="1817851"/>
    <lineage>
        <taxon>Bacteria</taxon>
        <taxon>Candidatus Edwardsiibacteriota</taxon>
    </lineage>
</organism>
<dbReference type="PANTHER" id="PTHR43278:SF4">
    <property type="entry name" value="NAD(P)H-DEPENDENT FMN-CONTAINING OXIDOREDUCTASE YWQN-RELATED"/>
    <property type="match status" value="1"/>
</dbReference>
<dbReference type="GO" id="GO:0016491">
    <property type="term" value="F:oxidoreductase activity"/>
    <property type="evidence" value="ECO:0007669"/>
    <property type="project" value="InterPro"/>
</dbReference>
<keyword evidence="2" id="KW-0288">FMN</keyword>
<accession>A0A1F5RC08</accession>
<dbReference type="Proteomes" id="UP000177230">
    <property type="component" value="Unassembled WGS sequence"/>
</dbReference>
<dbReference type="SUPFAM" id="SSF52218">
    <property type="entry name" value="Flavoproteins"/>
    <property type="match status" value="1"/>
</dbReference>
<evidence type="ECO:0000313" key="5">
    <source>
        <dbReference type="Proteomes" id="UP000177230"/>
    </source>
</evidence>
<comment type="caution">
    <text evidence="4">The sequence shown here is derived from an EMBL/GenBank/DDBJ whole genome shotgun (WGS) entry which is preliminary data.</text>
</comment>
<dbReference type="InterPro" id="IPR029039">
    <property type="entry name" value="Flavoprotein-like_sf"/>
</dbReference>
<gene>
    <name evidence="4" type="ORF">A2024_03140</name>
</gene>
<feature type="domain" description="NADPH-dependent FMN reductase-like" evidence="3">
    <location>
        <begin position="5"/>
        <end position="129"/>
    </location>
</feature>
<dbReference type="InterPro" id="IPR051796">
    <property type="entry name" value="ISF_SsuE-like"/>
</dbReference>